<dbReference type="EMBL" id="JAUFPU010000002">
    <property type="protein sequence ID" value="MDN3575694.1"/>
    <property type="molecule type" value="Genomic_DNA"/>
</dbReference>
<protein>
    <submittedName>
        <fullName evidence="2">Tn7 transposase TnsA N-terminal domain-containing protein</fullName>
    </submittedName>
</protein>
<evidence type="ECO:0000313" key="3">
    <source>
        <dbReference type="Proteomes" id="UP001180081"/>
    </source>
</evidence>
<dbReference type="InterPro" id="IPR014833">
    <property type="entry name" value="TnsA_N"/>
</dbReference>
<evidence type="ECO:0000313" key="2">
    <source>
        <dbReference type="EMBL" id="MDN3575694.1"/>
    </source>
</evidence>
<organism evidence="2 3">
    <name type="scientific">Chitinimonas viridis</name>
    <dbReference type="NCBI Taxonomy" id="664880"/>
    <lineage>
        <taxon>Bacteria</taxon>
        <taxon>Pseudomonadati</taxon>
        <taxon>Pseudomonadota</taxon>
        <taxon>Betaproteobacteria</taxon>
        <taxon>Neisseriales</taxon>
        <taxon>Chitinibacteraceae</taxon>
        <taxon>Chitinimonas</taxon>
    </lineage>
</organism>
<dbReference type="Gene3D" id="3.40.1350.10">
    <property type="match status" value="1"/>
</dbReference>
<proteinExistence type="predicted"/>
<dbReference type="InterPro" id="IPR011856">
    <property type="entry name" value="tRNA_endonuc-like_dom_sf"/>
</dbReference>
<dbReference type="Pfam" id="PF08722">
    <property type="entry name" value="Tn7_TnsA-like_N"/>
    <property type="match status" value="1"/>
</dbReference>
<keyword evidence="3" id="KW-1185">Reference proteome</keyword>
<reference evidence="2" key="1">
    <citation type="journal article" date="2014" name="Int. J. Syst. Evol. Microbiol.">
        <title>Complete genome of a new Firmicutes species belonging to the dominant human colonic microbiota ('Ruminococcus bicirculans') reveals two chromosomes and a selective capacity to utilize plant glucans.</title>
        <authorList>
            <consortium name="NISC Comparative Sequencing Program"/>
            <person name="Wegmann U."/>
            <person name="Louis P."/>
            <person name="Goesmann A."/>
            <person name="Henrissat B."/>
            <person name="Duncan S.H."/>
            <person name="Flint H.J."/>
        </authorList>
    </citation>
    <scope>NUCLEOTIDE SEQUENCE</scope>
    <source>
        <strain evidence="2">CECT 7703</strain>
    </source>
</reference>
<evidence type="ECO:0000259" key="1">
    <source>
        <dbReference type="Pfam" id="PF08722"/>
    </source>
</evidence>
<dbReference type="Proteomes" id="UP001180081">
    <property type="component" value="Unassembled WGS sequence"/>
</dbReference>
<feature type="domain" description="TnsA endonuclease N-terminal" evidence="1">
    <location>
        <begin position="66"/>
        <end position="140"/>
    </location>
</feature>
<name>A0ABT8B0D8_9NEIS</name>
<reference evidence="2" key="2">
    <citation type="submission" date="2023-06" db="EMBL/GenBank/DDBJ databases">
        <authorList>
            <person name="Lucena T."/>
            <person name="Sun Q."/>
        </authorList>
    </citation>
    <scope>NUCLEOTIDE SEQUENCE</scope>
    <source>
        <strain evidence="2">CECT 7703</strain>
    </source>
</reference>
<sequence length="241" mass="27716">MPEIHFWQGLWRGSAPDGGAAHRAREVVRYTGGIVRGKFPSRKNRRMVHHEGLLELDAIYLFETSPLIVSYREQPITIRYLDCGQQRRYTPDFELTLVNGRTVMVEIKPQHSLNRPDIAAKLAAVSRHFDEMGTPFTVLDDRILRLQPRLASLKIIWHGLPRHVPTAASYRNALRQAMGDQPLAFAELQRRLKNLGTDIFGALVYGLLHFNLSLHLQSDTPLFPIQENEHEWFRIAPQHGF</sequence>
<gene>
    <name evidence="2" type="ORF">QWZ03_02780</name>
</gene>
<accession>A0ABT8B0D8</accession>
<dbReference type="RefSeq" id="WP_290331337.1">
    <property type="nucleotide sequence ID" value="NZ_JAUFPU010000002.1"/>
</dbReference>
<comment type="caution">
    <text evidence="2">The sequence shown here is derived from an EMBL/GenBank/DDBJ whole genome shotgun (WGS) entry which is preliminary data.</text>
</comment>